<dbReference type="AlphaFoldDB" id="Q482Q1"/>
<protein>
    <submittedName>
        <fullName evidence="2">Uncharacterized protein</fullName>
    </submittedName>
</protein>
<dbReference type="RefSeq" id="WP_011043060.1">
    <property type="nucleotide sequence ID" value="NC_003910.7"/>
</dbReference>
<evidence type="ECO:0000256" key="1">
    <source>
        <dbReference type="SAM" id="SignalP"/>
    </source>
</evidence>
<reference evidence="2" key="1">
    <citation type="journal article" date="2005" name="Proc. Natl. Acad. Sci. U.S.A.">
        <title>The psychrophilic lifestyle as revealed by the genome sequence of Colwellia psychrerythraea 34H through genomic and proteomic analyses.</title>
        <authorList>
            <person name="Methe B.A."/>
            <person name="Nelson K.E."/>
            <person name="Deming J.W."/>
            <person name="Momen B."/>
            <person name="Melamud E."/>
            <person name="Zhang X."/>
            <person name="Moult J."/>
            <person name="Madupu R."/>
            <person name="Nelson W.C."/>
            <person name="Dodson R.J."/>
            <person name="Brinkac L.M."/>
            <person name="Daugherty S.C."/>
            <person name="Durkin A.S."/>
            <person name="DeBoy R.T."/>
            <person name="Kolonay J.F."/>
            <person name="Sullivan S.A."/>
            <person name="Zhou L."/>
            <person name="Davidsen T.M."/>
            <person name="Wu M."/>
            <person name="Huston A.L."/>
            <person name="Lewis M."/>
            <person name="Weaver B."/>
            <person name="Weidman J.F."/>
            <person name="Khouri H."/>
            <person name="Utterback T.R."/>
            <person name="Feldblyum T.V."/>
            <person name="Fraser C.M."/>
        </authorList>
    </citation>
    <scope>NUCLEOTIDE SEQUENCE [LARGE SCALE GENOMIC DNA]</scope>
    <source>
        <strain evidence="2">34H</strain>
    </source>
</reference>
<name>Q482Q1_COLP3</name>
<sequence length="102" mass="11602">MPSNLFRFFILVIVIYSLSATAFAHKDEQAKLDQACEDARQIALAPRRKEIYQECIQKFKKSEAVCLSEAKAYNGNRINGAPLFYELPACEKAFAFRKKHAA</sequence>
<dbReference type="KEGG" id="cps:CPS_2241"/>
<evidence type="ECO:0000313" key="2">
    <source>
        <dbReference type="EMBL" id="AAZ28469.1"/>
    </source>
</evidence>
<gene>
    <name evidence="2" type="ordered locus">CPS_2241</name>
</gene>
<accession>Q482Q1</accession>
<dbReference type="HOGENOM" id="CLU_162742_0_0_6"/>
<feature type="signal peptide" evidence="1">
    <location>
        <begin position="1"/>
        <end position="24"/>
    </location>
</feature>
<proteinExistence type="predicted"/>
<organism evidence="2 3">
    <name type="scientific">Colwellia psychrerythraea (strain 34H / ATCC BAA-681)</name>
    <name type="common">Vibrio psychroerythus</name>
    <dbReference type="NCBI Taxonomy" id="167879"/>
    <lineage>
        <taxon>Bacteria</taxon>
        <taxon>Pseudomonadati</taxon>
        <taxon>Pseudomonadota</taxon>
        <taxon>Gammaproteobacteria</taxon>
        <taxon>Alteromonadales</taxon>
        <taxon>Colwelliaceae</taxon>
        <taxon>Colwellia</taxon>
    </lineage>
</organism>
<evidence type="ECO:0000313" key="3">
    <source>
        <dbReference type="Proteomes" id="UP000000547"/>
    </source>
</evidence>
<dbReference type="EMBL" id="CP000083">
    <property type="protein sequence ID" value="AAZ28469.1"/>
    <property type="molecule type" value="Genomic_DNA"/>
</dbReference>
<dbReference type="Proteomes" id="UP000000547">
    <property type="component" value="Chromosome"/>
</dbReference>
<feature type="chain" id="PRO_5004234087" evidence="1">
    <location>
        <begin position="25"/>
        <end position="102"/>
    </location>
</feature>
<keyword evidence="1" id="KW-0732">Signal</keyword>